<dbReference type="CDD" id="cd06174">
    <property type="entry name" value="MFS"/>
    <property type="match status" value="1"/>
</dbReference>
<evidence type="ECO:0000313" key="5">
    <source>
        <dbReference type="EMBL" id="MFD2096126.1"/>
    </source>
</evidence>
<evidence type="ECO:0000313" key="6">
    <source>
        <dbReference type="Proteomes" id="UP001597380"/>
    </source>
</evidence>
<gene>
    <name evidence="5" type="ORF">ACFSJ3_09040</name>
</gene>
<proteinExistence type="predicted"/>
<feature type="transmembrane region" description="Helical" evidence="4">
    <location>
        <begin position="121"/>
        <end position="140"/>
    </location>
</feature>
<keyword evidence="1 4" id="KW-0812">Transmembrane</keyword>
<feature type="transmembrane region" description="Helical" evidence="4">
    <location>
        <begin position="232"/>
        <end position="255"/>
    </location>
</feature>
<feature type="transmembrane region" description="Helical" evidence="4">
    <location>
        <begin position="303"/>
        <end position="325"/>
    </location>
</feature>
<dbReference type="PANTHER" id="PTHR43596:SF1">
    <property type="entry name" value="ADP,ATP CARRIER PROTEIN"/>
    <property type="match status" value="1"/>
</dbReference>
<keyword evidence="3 4" id="KW-0472">Membrane</keyword>
<comment type="caution">
    <text evidence="5">The sequence shown here is derived from an EMBL/GenBank/DDBJ whole genome shotgun (WGS) entry which is preliminary data.</text>
</comment>
<dbReference type="Pfam" id="PF07690">
    <property type="entry name" value="MFS_1"/>
    <property type="match status" value="1"/>
</dbReference>
<evidence type="ECO:0000256" key="3">
    <source>
        <dbReference type="ARBA" id="ARBA00023136"/>
    </source>
</evidence>
<protein>
    <submittedName>
        <fullName evidence="5">NTP/NDP exchange transporter</fullName>
    </submittedName>
</protein>
<feature type="transmembrane region" description="Helical" evidence="4">
    <location>
        <begin position="152"/>
        <end position="170"/>
    </location>
</feature>
<feature type="transmembrane region" description="Helical" evidence="4">
    <location>
        <begin position="267"/>
        <end position="291"/>
    </location>
</feature>
<keyword evidence="2 4" id="KW-1133">Transmembrane helix</keyword>
<dbReference type="Proteomes" id="UP001597380">
    <property type="component" value="Unassembled WGS sequence"/>
</dbReference>
<dbReference type="Gene3D" id="1.20.1250.20">
    <property type="entry name" value="MFS general substrate transporter like domains"/>
    <property type="match status" value="1"/>
</dbReference>
<dbReference type="RefSeq" id="WP_345341157.1">
    <property type="nucleotide sequence ID" value="NZ_BAABLI010000017.1"/>
</dbReference>
<feature type="transmembrane region" description="Helical" evidence="4">
    <location>
        <begin position="395"/>
        <end position="414"/>
    </location>
</feature>
<reference evidence="6" key="1">
    <citation type="journal article" date="2019" name="Int. J. Syst. Evol. Microbiol.">
        <title>The Global Catalogue of Microorganisms (GCM) 10K type strain sequencing project: providing services to taxonomists for standard genome sequencing and annotation.</title>
        <authorList>
            <consortium name="The Broad Institute Genomics Platform"/>
            <consortium name="The Broad Institute Genome Sequencing Center for Infectious Disease"/>
            <person name="Wu L."/>
            <person name="Ma J."/>
        </authorList>
    </citation>
    <scope>NUCLEOTIDE SEQUENCE [LARGE SCALE GENOMIC DNA]</scope>
    <source>
        <strain evidence="6">CGMCC 1.10992</strain>
    </source>
</reference>
<dbReference type="PANTHER" id="PTHR43596">
    <property type="entry name" value="ADP,ATP CARRIER PROTEIN"/>
    <property type="match status" value="1"/>
</dbReference>
<sequence length="421" mass="47428">MASSTVSSFTHRTLNLISKVHRDEHPVLLWFSVKAFVLLFAYYHLKPLREALMLSEHDAEIRSYATAIQALILLLAMPVYGYIVRHFGTTRMFTRILWTTLLCLFGFWLGYRTGWSVAGAFYVWLGIFNVLLVAQFWAECAAFYQPESGKRLFPVIAAGATLGGLLGALVSRQLFVLGGADAAFIVAILGYLFLILAPNPQVTTSEQKADEDKPKSRMHWFRGFNQMLKSHYLIAIALFVVLLNLGNSVGEFILAKWVYLELEGASAIGAFYGSFFSWVNLATVLCQLFLVSRLIRWLGVSGALLIVPMLMFFGYLALFVLPFFWLTYAYKVAENSLDYSLQNTLRHALFLPLSGVQLYEGKAVIDTLCWRLGDLLQLAIVLAGTHWLMLEIRGYLVVNIVLALLWIAACLWLGKMARSRC</sequence>
<feature type="transmembrane region" description="Helical" evidence="4">
    <location>
        <begin position="27"/>
        <end position="45"/>
    </location>
</feature>
<dbReference type="InterPro" id="IPR036259">
    <property type="entry name" value="MFS_trans_sf"/>
</dbReference>
<name>A0ABW4XKQ2_9GAMM</name>
<dbReference type="SUPFAM" id="SSF103473">
    <property type="entry name" value="MFS general substrate transporter"/>
    <property type="match status" value="1"/>
</dbReference>
<evidence type="ECO:0000256" key="1">
    <source>
        <dbReference type="ARBA" id="ARBA00022692"/>
    </source>
</evidence>
<feature type="transmembrane region" description="Helical" evidence="4">
    <location>
        <begin position="96"/>
        <end position="115"/>
    </location>
</feature>
<feature type="transmembrane region" description="Helical" evidence="4">
    <location>
        <begin position="65"/>
        <end position="84"/>
    </location>
</feature>
<organism evidence="5 6">
    <name type="scientific">Corallincola platygyrae</name>
    <dbReference type="NCBI Taxonomy" id="1193278"/>
    <lineage>
        <taxon>Bacteria</taxon>
        <taxon>Pseudomonadati</taxon>
        <taxon>Pseudomonadota</taxon>
        <taxon>Gammaproteobacteria</taxon>
        <taxon>Alteromonadales</taxon>
        <taxon>Psychromonadaceae</taxon>
        <taxon>Corallincola</taxon>
    </lineage>
</organism>
<feature type="transmembrane region" description="Helical" evidence="4">
    <location>
        <begin position="176"/>
        <end position="197"/>
    </location>
</feature>
<evidence type="ECO:0000256" key="2">
    <source>
        <dbReference type="ARBA" id="ARBA00022989"/>
    </source>
</evidence>
<accession>A0ABW4XKQ2</accession>
<dbReference type="EMBL" id="JBHUHT010000011">
    <property type="protein sequence ID" value="MFD2096126.1"/>
    <property type="molecule type" value="Genomic_DNA"/>
</dbReference>
<keyword evidence="6" id="KW-1185">Reference proteome</keyword>
<evidence type="ECO:0000256" key="4">
    <source>
        <dbReference type="SAM" id="Phobius"/>
    </source>
</evidence>
<dbReference type="InterPro" id="IPR011701">
    <property type="entry name" value="MFS"/>
</dbReference>